<keyword evidence="1" id="KW-1133">Transmembrane helix</keyword>
<proteinExistence type="predicted"/>
<dbReference type="Proteomes" id="UP000682111">
    <property type="component" value="Unassembled WGS sequence"/>
</dbReference>
<evidence type="ECO:0008006" key="4">
    <source>
        <dbReference type="Google" id="ProtNLM"/>
    </source>
</evidence>
<dbReference type="RefSeq" id="WP_095311605.1">
    <property type="nucleotide sequence ID" value="NZ_BORC01000006.1"/>
</dbReference>
<gene>
    <name evidence="2" type="ORF">J27TS8_34280</name>
</gene>
<keyword evidence="1" id="KW-0812">Transmembrane</keyword>
<keyword evidence="3" id="KW-1185">Reference proteome</keyword>
<evidence type="ECO:0000256" key="1">
    <source>
        <dbReference type="SAM" id="Phobius"/>
    </source>
</evidence>
<feature type="transmembrane region" description="Helical" evidence="1">
    <location>
        <begin position="184"/>
        <end position="204"/>
    </location>
</feature>
<organism evidence="2 3">
    <name type="scientific">Robertmurraya siralis</name>
    <dbReference type="NCBI Taxonomy" id="77777"/>
    <lineage>
        <taxon>Bacteria</taxon>
        <taxon>Bacillati</taxon>
        <taxon>Bacillota</taxon>
        <taxon>Bacilli</taxon>
        <taxon>Bacillales</taxon>
        <taxon>Bacillaceae</taxon>
        <taxon>Robertmurraya</taxon>
    </lineage>
</organism>
<feature type="transmembrane region" description="Helical" evidence="1">
    <location>
        <begin position="111"/>
        <end position="133"/>
    </location>
</feature>
<evidence type="ECO:0000313" key="3">
    <source>
        <dbReference type="Proteomes" id="UP000682111"/>
    </source>
</evidence>
<evidence type="ECO:0000313" key="2">
    <source>
        <dbReference type="EMBL" id="GIN63435.1"/>
    </source>
</evidence>
<name>A0A919WJZ5_9BACI</name>
<dbReference type="AlphaFoldDB" id="A0A919WJZ5"/>
<keyword evidence="1" id="KW-0472">Membrane</keyword>
<comment type="caution">
    <text evidence="2">The sequence shown here is derived from an EMBL/GenBank/DDBJ whole genome shotgun (WGS) entry which is preliminary data.</text>
</comment>
<protein>
    <recommendedName>
        <fullName evidence="4">Integral inner membrane protein</fullName>
    </recommendedName>
</protein>
<feature type="transmembrane region" description="Helical" evidence="1">
    <location>
        <begin position="153"/>
        <end position="172"/>
    </location>
</feature>
<accession>A0A919WJZ5</accession>
<feature type="transmembrane region" description="Helical" evidence="1">
    <location>
        <begin position="80"/>
        <end position="99"/>
    </location>
</feature>
<dbReference type="Pfam" id="PF22564">
    <property type="entry name" value="HAAS"/>
    <property type="match status" value="1"/>
</dbReference>
<reference evidence="2" key="1">
    <citation type="submission" date="2021-03" db="EMBL/GenBank/DDBJ databases">
        <title>Antimicrobial resistance genes in bacteria isolated from Japanese honey, and their potential for conferring macrolide and lincosamide resistance in the American foulbrood pathogen Paenibacillus larvae.</title>
        <authorList>
            <person name="Okamoto M."/>
            <person name="Kumagai M."/>
            <person name="Kanamori H."/>
            <person name="Takamatsu D."/>
        </authorList>
    </citation>
    <scope>NUCLEOTIDE SEQUENCE</scope>
    <source>
        <strain evidence="2">J27TS8</strain>
    </source>
</reference>
<dbReference type="EMBL" id="BORC01000006">
    <property type="protein sequence ID" value="GIN63435.1"/>
    <property type="molecule type" value="Genomic_DNA"/>
</dbReference>
<sequence length="212" mass="24842">MAQLKSEFLAELAKYLEHHEEKEMILQEYDAHLDELLANLTHLKTEEEIRTEMFLRFGKPKEIAELWREELSVTPSNMKWLFLALNILLFGGGSLLTLAHNLFEWNWLTIVWTQLTSFPVLIAFIYMFFWALLGYEIGKGFGHKGRKLMEKTFFLALIPNLTLMVLTVFHVIPHEWFSPLLTRTFIMLCIALTILLYPVCLLSYKWGKKASV</sequence>